<dbReference type="Gene3D" id="1.10.3810.10">
    <property type="entry name" value="Biosynthetic peptidoglycan transglycosylase-like"/>
    <property type="match status" value="1"/>
</dbReference>
<evidence type="ECO:0000256" key="6">
    <source>
        <dbReference type="ARBA" id="ARBA00012448"/>
    </source>
</evidence>
<evidence type="ECO:0000256" key="21">
    <source>
        <dbReference type="ARBA" id="ARBA00023268"/>
    </source>
</evidence>
<keyword evidence="16" id="KW-0735">Signal-anchor</keyword>
<dbReference type="AlphaFoldDB" id="B8I870"/>
<organism evidence="31 32">
    <name type="scientific">Ruminiclostridium cellulolyticum (strain ATCC 35319 / DSM 5812 / JCM 6584 / H10)</name>
    <name type="common">Clostridium cellulolyticum</name>
    <dbReference type="NCBI Taxonomy" id="394503"/>
    <lineage>
        <taxon>Bacteria</taxon>
        <taxon>Bacillati</taxon>
        <taxon>Bacillota</taxon>
        <taxon>Clostridia</taxon>
        <taxon>Eubacteriales</taxon>
        <taxon>Oscillospiraceae</taxon>
        <taxon>Ruminiclostridium</taxon>
    </lineage>
</organism>
<keyword evidence="8" id="KW-1003">Cell membrane</keyword>
<dbReference type="eggNOG" id="COG0744">
    <property type="taxonomic scope" value="Bacteria"/>
</dbReference>
<keyword evidence="13 28" id="KW-0812">Transmembrane</keyword>
<sequence precursor="true">MKANEKAASGTGKPKKKKKKKPSSPAALFTLAVVKTVFVILISLGCVVGGVLGGAVLGYIKTADPITPDQLEMTKVTFIYDKDGKEIAQVKGGENRILAEHSEIPDNMRNAFIAIEDSRFISHDGVDKKRFIGAALSYIIKFGNADYGGSTITQQLVKNITGNTDSTVKRKVQEAWQAMDLEKKMSKDQILDNYMNRINTGLGCWGVQAAAKKFFNKDVKDLSLAECASIAGVTKSPGTYDPTLSEKTKAANKERQKIILDEMLRQGYIKQNEHDEAVAEPLKIYKGTSEGDKKANNVQSYFEDYVLTQVKSDLMKKYNLSSNNATIKLYNGGLKIYTTQDSNVQKIMTEEFTNPKNFPANDKISNPDMQAQAAMLIIDPSTGQIRGMYGAYGEKKANFTLNRATDMKRQPGSSFKPVAVYGPALDLGVITAATVIDDVPVYLDKDHPNTPYPRNAETGVYEGLLTIRRAVQKSQNVVAAQVWMNLLGAQNSINYLKKVNIDRPKEGYVSMALGGLNEGVNPLLMAAAYVPFDNKGVYLEPIAYTKVTDDKGNIILDKKADQKRDIAYKETTAFLMTSMMRDVVTSGTAAVTGGLGRGGLGTVKNSAGKVIPTAGKTGTTNDTYDKWFVGYSPYYVGATWYGYNYNKSLKGKEVYQALSLWNNVMNKVHAKLEPKDFPQPQGLVKKSICIYSGKLVGPNCSGDPRGNATRTEYFAKGTEPTETCDVHVLAKVDISSKDIHGRPLLANPFCPPNLVKEKVFIKRPVPYLPKSPLKGSMSATIKDWIYQLTEDEYCTKHTGGGSNISPPNNTAATSPNTGNTSGSGSTKPGDGSLPNMPSGSTGGIPPSNSTDDNQNIEDIIP</sequence>
<evidence type="ECO:0000256" key="3">
    <source>
        <dbReference type="ARBA" id="ARBA00004752"/>
    </source>
</evidence>
<dbReference type="RefSeq" id="WP_015926238.1">
    <property type="nucleotide sequence ID" value="NC_011898.1"/>
</dbReference>
<evidence type="ECO:0000256" key="1">
    <source>
        <dbReference type="ARBA" id="ARBA00002624"/>
    </source>
</evidence>
<dbReference type="GO" id="GO:0009002">
    <property type="term" value="F:serine-type D-Ala-D-Ala carboxypeptidase activity"/>
    <property type="evidence" value="ECO:0007669"/>
    <property type="project" value="UniProtKB-EC"/>
</dbReference>
<dbReference type="GO" id="GO:0005886">
    <property type="term" value="C:plasma membrane"/>
    <property type="evidence" value="ECO:0007669"/>
    <property type="project" value="UniProtKB-SubCell"/>
</dbReference>
<evidence type="ECO:0000256" key="12">
    <source>
        <dbReference type="ARBA" id="ARBA00022679"/>
    </source>
</evidence>
<dbReference type="KEGG" id="cce:Ccel_2876"/>
<evidence type="ECO:0000256" key="4">
    <source>
        <dbReference type="ARBA" id="ARBA00007090"/>
    </source>
</evidence>
<comment type="catalytic activity">
    <reaction evidence="23">
        <text>Preferential cleavage: (Ac)2-L-Lys-D-Ala-|-D-Ala. Also transpeptidation of peptidyl-alanyl moieties that are N-acyl substituents of D-alanine.</text>
        <dbReference type="EC" id="3.4.16.4"/>
    </reaction>
</comment>
<keyword evidence="21" id="KW-0511">Multifunctional enzyme</keyword>
<keyword evidence="20" id="KW-0046">Antibiotic resistance</keyword>
<keyword evidence="9" id="KW-0121">Carboxypeptidase</keyword>
<proteinExistence type="inferred from homology"/>
<feature type="compositionally biased region" description="Polar residues" evidence="27">
    <location>
        <begin position="803"/>
        <end position="812"/>
    </location>
</feature>
<evidence type="ECO:0000256" key="28">
    <source>
        <dbReference type="SAM" id="Phobius"/>
    </source>
</evidence>
<gene>
    <name evidence="31" type="ordered locus">Ccel_2876</name>
</gene>
<evidence type="ECO:0000256" key="9">
    <source>
        <dbReference type="ARBA" id="ARBA00022645"/>
    </source>
</evidence>
<dbReference type="EMBL" id="CP001348">
    <property type="protein sequence ID" value="ACL77170.1"/>
    <property type="molecule type" value="Genomic_DNA"/>
</dbReference>
<evidence type="ECO:0000256" key="17">
    <source>
        <dbReference type="ARBA" id="ARBA00022984"/>
    </source>
</evidence>
<evidence type="ECO:0000256" key="19">
    <source>
        <dbReference type="ARBA" id="ARBA00023136"/>
    </source>
</evidence>
<keyword evidence="22" id="KW-0961">Cell wall biogenesis/degradation</keyword>
<dbReference type="OrthoDB" id="9766909at2"/>
<dbReference type="InterPro" id="IPR001460">
    <property type="entry name" value="PCN-bd_Tpept"/>
</dbReference>
<comment type="similarity">
    <text evidence="4">In the C-terminal section; belongs to the transpeptidase family.</text>
</comment>
<dbReference type="SUPFAM" id="SSF56601">
    <property type="entry name" value="beta-lactamase/transpeptidase-like"/>
    <property type="match status" value="1"/>
</dbReference>
<dbReference type="HOGENOM" id="CLU_006354_2_2_9"/>
<feature type="compositionally biased region" description="Low complexity" evidence="27">
    <location>
        <begin position="813"/>
        <end position="829"/>
    </location>
</feature>
<evidence type="ECO:0000256" key="15">
    <source>
        <dbReference type="ARBA" id="ARBA00022960"/>
    </source>
</evidence>
<keyword evidence="12 31" id="KW-0808">Transferase</keyword>
<comment type="similarity">
    <text evidence="5">In the N-terminal section; belongs to the glycosyltransferase 51 family.</text>
</comment>
<evidence type="ECO:0000256" key="27">
    <source>
        <dbReference type="SAM" id="MobiDB-lite"/>
    </source>
</evidence>
<feature type="compositionally biased region" description="Low complexity" evidence="27">
    <location>
        <begin position="1"/>
        <end position="12"/>
    </location>
</feature>
<keyword evidence="18 28" id="KW-1133">Transmembrane helix</keyword>
<dbReference type="STRING" id="394503.Ccel_2876"/>
<dbReference type="Gene3D" id="3.40.710.10">
    <property type="entry name" value="DD-peptidase/beta-lactamase superfamily"/>
    <property type="match status" value="1"/>
</dbReference>
<evidence type="ECO:0000256" key="11">
    <source>
        <dbReference type="ARBA" id="ARBA00022676"/>
    </source>
</evidence>
<dbReference type="FunFam" id="1.10.3810.10:FF:000001">
    <property type="entry name" value="Penicillin-binding protein 1A"/>
    <property type="match status" value="1"/>
</dbReference>
<dbReference type="GO" id="GO:0008360">
    <property type="term" value="P:regulation of cell shape"/>
    <property type="evidence" value="ECO:0007669"/>
    <property type="project" value="UniProtKB-KW"/>
</dbReference>
<comment type="pathway">
    <text evidence="3">Cell wall biogenesis; peptidoglycan biosynthesis.</text>
</comment>
<comment type="function">
    <text evidence="1">Cell wall formation. Synthesis of cross-linked peptidoglycan from the lipid intermediates. The enzyme has a penicillin-insensitive transglycosylase N-terminal domain (formation of linear glycan strands) and a penicillin-sensitive transpeptidase C-terminal domain (cross-linking of the peptide subunits).</text>
</comment>
<dbReference type="EC" id="3.4.16.4" evidence="6"/>
<reference evidence="31 32" key="1">
    <citation type="submission" date="2009-01" db="EMBL/GenBank/DDBJ databases">
        <title>Complete sequence of Clostridium cellulolyticum H10.</title>
        <authorList>
            <consortium name="US DOE Joint Genome Institute"/>
            <person name="Lucas S."/>
            <person name="Copeland A."/>
            <person name="Lapidus A."/>
            <person name="Glavina del Rio T."/>
            <person name="Dalin E."/>
            <person name="Tice H."/>
            <person name="Bruce D."/>
            <person name="Goodwin L."/>
            <person name="Pitluck S."/>
            <person name="Chertkov O."/>
            <person name="Saunders E."/>
            <person name="Brettin T."/>
            <person name="Detter J.C."/>
            <person name="Han C."/>
            <person name="Larimer F."/>
            <person name="Land M."/>
            <person name="Hauser L."/>
            <person name="Kyrpides N."/>
            <person name="Ivanova N."/>
            <person name="Zhou J."/>
            <person name="Richardson P."/>
        </authorList>
    </citation>
    <scope>NUCLEOTIDE SEQUENCE [LARGE SCALE GENOMIC DNA]</scope>
    <source>
        <strain evidence="32">ATCC 35319 / DSM 5812 / JCM 6584 / H10</strain>
    </source>
</reference>
<dbReference type="SUPFAM" id="SSF53955">
    <property type="entry name" value="Lysozyme-like"/>
    <property type="match status" value="1"/>
</dbReference>
<keyword evidence="14" id="KW-0378">Hydrolase</keyword>
<feature type="transmembrane region" description="Helical" evidence="28">
    <location>
        <begin position="26"/>
        <end position="59"/>
    </location>
</feature>
<dbReference type="Proteomes" id="UP000001349">
    <property type="component" value="Chromosome"/>
</dbReference>
<dbReference type="GO" id="GO:0046677">
    <property type="term" value="P:response to antibiotic"/>
    <property type="evidence" value="ECO:0007669"/>
    <property type="project" value="UniProtKB-KW"/>
</dbReference>
<dbReference type="InterPro" id="IPR036950">
    <property type="entry name" value="PBP_transglycosylase"/>
</dbReference>
<evidence type="ECO:0000256" key="7">
    <source>
        <dbReference type="ARBA" id="ARBA00018638"/>
    </source>
</evidence>
<evidence type="ECO:0000256" key="2">
    <source>
        <dbReference type="ARBA" id="ARBA00004401"/>
    </source>
</evidence>
<keyword evidence="19 28" id="KW-0472">Membrane</keyword>
<dbReference type="InterPro" id="IPR001264">
    <property type="entry name" value="Glyco_trans_51"/>
</dbReference>
<evidence type="ECO:0000256" key="16">
    <source>
        <dbReference type="ARBA" id="ARBA00022968"/>
    </source>
</evidence>
<evidence type="ECO:0000256" key="18">
    <source>
        <dbReference type="ARBA" id="ARBA00022989"/>
    </source>
</evidence>
<accession>B8I870</accession>
<comment type="pathway">
    <text evidence="26">Glycan biosynthesis.</text>
</comment>
<comment type="subcellular location">
    <subcellularLocation>
        <location evidence="2">Cell membrane</location>
        <topology evidence="2">Single-pass type II membrane protein</topology>
    </subcellularLocation>
</comment>
<keyword evidence="32" id="KW-1185">Reference proteome</keyword>
<dbReference type="CAZy" id="GT51">
    <property type="family name" value="Glycosyltransferase Family 51"/>
</dbReference>
<keyword evidence="10" id="KW-0645">Protease</keyword>
<dbReference type="GO" id="GO:0071555">
    <property type="term" value="P:cell wall organization"/>
    <property type="evidence" value="ECO:0007669"/>
    <property type="project" value="UniProtKB-KW"/>
</dbReference>
<evidence type="ECO:0000256" key="24">
    <source>
        <dbReference type="ARBA" id="ARBA00044770"/>
    </source>
</evidence>
<protein>
    <recommendedName>
        <fullName evidence="7">Penicillin-binding protein 1A</fullName>
        <ecNumber evidence="24">2.4.99.28</ecNumber>
        <ecNumber evidence="6">3.4.16.4</ecNumber>
    </recommendedName>
</protein>
<evidence type="ECO:0000256" key="5">
    <source>
        <dbReference type="ARBA" id="ARBA00007739"/>
    </source>
</evidence>
<comment type="catalytic activity">
    <reaction evidence="25">
        <text>[GlcNAc-(1-&gt;4)-Mur2Ac(oyl-L-Ala-gamma-D-Glu-L-Lys-D-Ala-D-Ala)](n)-di-trans,octa-cis-undecaprenyl diphosphate + beta-D-GlcNAc-(1-&gt;4)-Mur2Ac(oyl-L-Ala-gamma-D-Glu-L-Lys-D-Ala-D-Ala)-di-trans,octa-cis-undecaprenyl diphosphate = [GlcNAc-(1-&gt;4)-Mur2Ac(oyl-L-Ala-gamma-D-Glu-L-Lys-D-Ala-D-Ala)](n+1)-di-trans,octa-cis-undecaprenyl diphosphate + di-trans,octa-cis-undecaprenyl diphosphate + H(+)</text>
        <dbReference type="Rhea" id="RHEA:23708"/>
        <dbReference type="Rhea" id="RHEA-COMP:9602"/>
        <dbReference type="Rhea" id="RHEA-COMP:9603"/>
        <dbReference type="ChEBI" id="CHEBI:15378"/>
        <dbReference type="ChEBI" id="CHEBI:58405"/>
        <dbReference type="ChEBI" id="CHEBI:60033"/>
        <dbReference type="ChEBI" id="CHEBI:78435"/>
        <dbReference type="EC" id="2.4.99.28"/>
    </reaction>
</comment>
<evidence type="ECO:0000259" key="29">
    <source>
        <dbReference type="Pfam" id="PF00905"/>
    </source>
</evidence>
<evidence type="ECO:0000313" key="31">
    <source>
        <dbReference type="EMBL" id="ACL77170.1"/>
    </source>
</evidence>
<keyword evidence="11" id="KW-0328">Glycosyltransferase</keyword>
<evidence type="ECO:0000256" key="8">
    <source>
        <dbReference type="ARBA" id="ARBA00022475"/>
    </source>
</evidence>
<dbReference type="GO" id="GO:0008955">
    <property type="term" value="F:peptidoglycan glycosyltransferase activity"/>
    <property type="evidence" value="ECO:0007669"/>
    <property type="project" value="UniProtKB-EC"/>
</dbReference>
<dbReference type="GO" id="GO:0006508">
    <property type="term" value="P:proteolysis"/>
    <property type="evidence" value="ECO:0007669"/>
    <property type="project" value="UniProtKB-KW"/>
</dbReference>
<dbReference type="GO" id="GO:0008658">
    <property type="term" value="F:penicillin binding"/>
    <property type="evidence" value="ECO:0007669"/>
    <property type="project" value="InterPro"/>
</dbReference>
<dbReference type="Pfam" id="PF00912">
    <property type="entry name" value="Transgly"/>
    <property type="match status" value="1"/>
</dbReference>
<evidence type="ECO:0000256" key="14">
    <source>
        <dbReference type="ARBA" id="ARBA00022801"/>
    </source>
</evidence>
<evidence type="ECO:0000259" key="30">
    <source>
        <dbReference type="Pfam" id="PF00912"/>
    </source>
</evidence>
<dbReference type="PANTHER" id="PTHR32282">
    <property type="entry name" value="BINDING PROTEIN TRANSPEPTIDASE, PUTATIVE-RELATED"/>
    <property type="match status" value="1"/>
</dbReference>
<dbReference type="GO" id="GO:0009252">
    <property type="term" value="P:peptidoglycan biosynthetic process"/>
    <property type="evidence" value="ECO:0007669"/>
    <property type="project" value="UniProtKB-UniPathway"/>
</dbReference>
<feature type="domain" description="Penicillin-binding protein transpeptidase" evidence="29">
    <location>
        <begin position="374"/>
        <end position="645"/>
    </location>
</feature>
<dbReference type="GO" id="GO:0030288">
    <property type="term" value="C:outer membrane-bounded periplasmic space"/>
    <property type="evidence" value="ECO:0007669"/>
    <property type="project" value="TreeGrafter"/>
</dbReference>
<evidence type="ECO:0000256" key="23">
    <source>
        <dbReference type="ARBA" id="ARBA00034000"/>
    </source>
</evidence>
<feature type="region of interest" description="Disordered" evidence="27">
    <location>
        <begin position="1"/>
        <end position="21"/>
    </location>
</feature>
<dbReference type="PANTHER" id="PTHR32282:SF11">
    <property type="entry name" value="PENICILLIN-BINDING PROTEIN 1B"/>
    <property type="match status" value="1"/>
</dbReference>
<keyword evidence="15" id="KW-0133">Cell shape</keyword>
<name>B8I870_RUMCH</name>
<evidence type="ECO:0000313" key="32">
    <source>
        <dbReference type="Proteomes" id="UP000001349"/>
    </source>
</evidence>
<dbReference type="InterPro" id="IPR012338">
    <property type="entry name" value="Beta-lactam/transpept-like"/>
</dbReference>
<dbReference type="InterPro" id="IPR023346">
    <property type="entry name" value="Lysozyme-like_dom_sf"/>
</dbReference>
<evidence type="ECO:0000256" key="26">
    <source>
        <dbReference type="ARBA" id="ARBA00060592"/>
    </source>
</evidence>
<keyword evidence="17" id="KW-0573">Peptidoglycan synthesis</keyword>
<feature type="region of interest" description="Disordered" evidence="27">
    <location>
        <begin position="797"/>
        <end position="861"/>
    </location>
</feature>
<evidence type="ECO:0000256" key="25">
    <source>
        <dbReference type="ARBA" id="ARBA00049902"/>
    </source>
</evidence>
<dbReference type="Pfam" id="PF00905">
    <property type="entry name" value="Transpeptidase"/>
    <property type="match status" value="1"/>
</dbReference>
<dbReference type="InterPro" id="IPR050396">
    <property type="entry name" value="Glycosyltr_51/Transpeptidase"/>
</dbReference>
<feature type="domain" description="Glycosyl transferase family 51" evidence="30">
    <location>
        <begin position="84"/>
        <end position="263"/>
    </location>
</feature>
<dbReference type="EC" id="2.4.99.28" evidence="24"/>
<evidence type="ECO:0000256" key="22">
    <source>
        <dbReference type="ARBA" id="ARBA00023316"/>
    </source>
</evidence>
<evidence type="ECO:0000256" key="13">
    <source>
        <dbReference type="ARBA" id="ARBA00022692"/>
    </source>
</evidence>
<evidence type="ECO:0000256" key="10">
    <source>
        <dbReference type="ARBA" id="ARBA00022670"/>
    </source>
</evidence>
<dbReference type="UniPathway" id="UPA00219"/>
<evidence type="ECO:0000256" key="20">
    <source>
        <dbReference type="ARBA" id="ARBA00023251"/>
    </source>
</evidence>